<dbReference type="InterPro" id="IPR003314">
    <property type="entry name" value="Mu-type_HTH"/>
</dbReference>
<dbReference type="Proteomes" id="UP000585363">
    <property type="component" value="Unassembled WGS sequence"/>
</dbReference>
<evidence type="ECO:0000313" key="2">
    <source>
        <dbReference type="EMBL" id="NMP25855.1"/>
    </source>
</evidence>
<sequence length="121" mass="14248">MNREWFSAKELIGFPGLPTSTQGIHSMARRQNWIKRRRLGVQGRGVEYHVDSLPIKTVSNLMMHEQSAEYLYSSYQDPLAIWIESYKQLHEDERKKIITFIVRDGLTQMIKRLNLLDEPIC</sequence>
<reference evidence="2 3" key="2">
    <citation type="submission" date="2020-06" db="EMBL/GenBank/DDBJ databases">
        <title>Polyphasic characterization of a Rahnella strain isolated from tree sap.</title>
        <authorList>
            <person name="Kim I.S."/>
        </authorList>
    </citation>
    <scope>NUCLEOTIDE SEQUENCE [LARGE SCALE GENOMIC DNA]</scope>
    <source>
        <strain evidence="2 3">SAP-1</strain>
    </source>
</reference>
<reference evidence="2 3" key="1">
    <citation type="submission" date="2020-01" db="EMBL/GenBank/DDBJ databases">
        <authorList>
            <person name="Lee S.D."/>
        </authorList>
    </citation>
    <scope>NUCLEOTIDE SEQUENCE [LARGE SCALE GENOMIC DNA]</scope>
    <source>
        <strain evidence="2 3">SAP-1</strain>
    </source>
</reference>
<dbReference type="PROSITE" id="PS51702">
    <property type="entry name" value="HTH_MU"/>
    <property type="match status" value="1"/>
</dbReference>
<keyword evidence="2" id="KW-0238">DNA-binding</keyword>
<evidence type="ECO:0000313" key="3">
    <source>
        <dbReference type="Proteomes" id="UP000585363"/>
    </source>
</evidence>
<dbReference type="SUPFAM" id="SSF46955">
    <property type="entry name" value="Putative DNA-binding domain"/>
    <property type="match status" value="1"/>
</dbReference>
<evidence type="ECO:0000259" key="1">
    <source>
        <dbReference type="PROSITE" id="PS51702"/>
    </source>
</evidence>
<dbReference type="Gene3D" id="1.10.10.10">
    <property type="entry name" value="Winged helix-like DNA-binding domain superfamily/Winged helix DNA-binding domain"/>
    <property type="match status" value="1"/>
</dbReference>
<feature type="domain" description="HTH Mu-type" evidence="1">
    <location>
        <begin position="2"/>
        <end position="69"/>
    </location>
</feature>
<keyword evidence="3" id="KW-1185">Reference proteome</keyword>
<dbReference type="EMBL" id="JAADJU010000001">
    <property type="protein sequence ID" value="NMP25855.1"/>
    <property type="molecule type" value="Genomic_DNA"/>
</dbReference>
<dbReference type="InterPro" id="IPR009061">
    <property type="entry name" value="DNA-bd_dom_put_sf"/>
</dbReference>
<dbReference type="Pfam" id="PF02316">
    <property type="entry name" value="HTH_Tnp_Mu_1"/>
    <property type="match status" value="1"/>
</dbReference>
<protein>
    <submittedName>
        <fullName evidence="2">Putative DNA-binding transcriptional regulator</fullName>
    </submittedName>
</protein>
<name>A0A848MDW8_9GAMM</name>
<proteinExistence type="predicted"/>
<accession>A0A848MDW8</accession>
<dbReference type="InterPro" id="IPR036388">
    <property type="entry name" value="WH-like_DNA-bd_sf"/>
</dbReference>
<gene>
    <name evidence="2" type="ORF">GW590_03055</name>
</gene>
<dbReference type="AlphaFoldDB" id="A0A848MDW8"/>
<dbReference type="RefSeq" id="WP_169401526.1">
    <property type="nucleotide sequence ID" value="NZ_JAADJU010000001.1"/>
</dbReference>
<dbReference type="GO" id="GO:0003677">
    <property type="term" value="F:DNA binding"/>
    <property type="evidence" value="ECO:0007669"/>
    <property type="project" value="UniProtKB-KW"/>
</dbReference>
<comment type="caution">
    <text evidence="2">The sequence shown here is derived from an EMBL/GenBank/DDBJ whole genome shotgun (WGS) entry which is preliminary data.</text>
</comment>
<organism evidence="2 3">
    <name type="scientific">Rouxiella aceris</name>
    <dbReference type="NCBI Taxonomy" id="2703884"/>
    <lineage>
        <taxon>Bacteria</taxon>
        <taxon>Pseudomonadati</taxon>
        <taxon>Pseudomonadota</taxon>
        <taxon>Gammaproteobacteria</taxon>
        <taxon>Enterobacterales</taxon>
        <taxon>Yersiniaceae</taxon>
        <taxon>Rouxiella</taxon>
    </lineage>
</organism>